<dbReference type="InterPro" id="IPR008977">
    <property type="entry name" value="PHM/PNGase_F_dom_sf"/>
</dbReference>
<proteinExistence type="predicted"/>
<gene>
    <name evidence="4" type="ORF">DRF62_00510</name>
</gene>
<dbReference type="InterPro" id="IPR015197">
    <property type="entry name" value="PngaseF_C"/>
</dbReference>
<dbReference type="SMART" id="SM01290">
    <property type="entry name" value="N-glycanase_N"/>
    <property type="match status" value="1"/>
</dbReference>
<reference evidence="4 5" key="1">
    <citation type="journal article" date="2006" name="Int. J. Syst. Evol. Microbiol.">
        <title>Chryseobacterium piscium sp. nov., isolated from fish of the South Atlantic Ocean off South Africa.</title>
        <authorList>
            <person name="de Beer H."/>
            <person name="Hugo C.J."/>
            <person name="Jooste P.J."/>
            <person name="Vancanneyt M."/>
            <person name="Coenye T."/>
            <person name="Vandamme P."/>
        </authorList>
    </citation>
    <scope>NUCLEOTIDE SEQUENCE [LARGE SCALE GENOMIC DNA]</scope>
    <source>
        <strain evidence="4 5">CCUG 51923</strain>
    </source>
</reference>
<evidence type="ECO:0000256" key="2">
    <source>
        <dbReference type="ARBA" id="ARBA00023157"/>
    </source>
</evidence>
<accession>A0A3D9BVD2</accession>
<evidence type="ECO:0000259" key="3">
    <source>
        <dbReference type="SMART" id="SM01290"/>
    </source>
</evidence>
<feature type="domain" description="Peptide-N-glycosidase F N-terminal" evidence="3">
    <location>
        <begin position="31"/>
        <end position="183"/>
    </location>
</feature>
<evidence type="ECO:0000313" key="5">
    <source>
        <dbReference type="Proteomes" id="UP000256512"/>
    </source>
</evidence>
<dbReference type="InterPro" id="IPR015196">
    <property type="entry name" value="PngaseF_N"/>
</dbReference>
<comment type="caution">
    <text evidence="4">The sequence shown here is derived from an EMBL/GenBank/DDBJ whole genome shotgun (WGS) entry which is preliminary data.</text>
</comment>
<evidence type="ECO:0000313" key="4">
    <source>
        <dbReference type="EMBL" id="REC57477.1"/>
    </source>
</evidence>
<dbReference type="InterPro" id="IPR026444">
    <property type="entry name" value="Secre_tail"/>
</dbReference>
<sequence>MRIKNIISLMKKILLPLMVFTGLFKTYAQTNINVFSQIVFYDGYASNVSNPVPANTIRLANYRYAKKLTDAELNSFQNKITMNVSIGALCDNYDRIGGVHIALVPKNQLTYSLSDTNVKRIEIGRYITPFMNKNISPTSVPYTYNVDNLYSIFSNTILRNTYDIYVELDVFGVPYAANTQVAGCSGRNDVFAGTLDFVTSNDPAITTSYNNLLPLLDSNELNNYNNTDQPGQTVRLVNFNLNQSTDNAKFFIISTPHGAGSGGEEYVRRQNFVSLDNTQVLTFTPGGKSCEPYRMYNTQGNGIYGANAQNQAWWTSWNNWCPGDSVPIRSFTTPTLSGGSHTLKYEVPAAVFNGQDGRVVLSIYMQSNNQLLSVKDVSMVDVSVFPNPTADFVNVRSDKKVRNVVIYSLDGRRLNETKDSKIDFTAYPSGNYLLGITLEVELSLSIKSLKSSLNIHYNKKREANWFLFLFDVLFYFRN</sequence>
<dbReference type="Pfam" id="PF09112">
    <property type="entry name" value="N-glycanase_N"/>
    <property type="match status" value="1"/>
</dbReference>
<dbReference type="Proteomes" id="UP000256512">
    <property type="component" value="Unassembled WGS sequence"/>
</dbReference>
<evidence type="ECO:0000256" key="1">
    <source>
        <dbReference type="ARBA" id="ARBA00022729"/>
    </source>
</evidence>
<organism evidence="4 5">
    <name type="scientific">Chryseobacterium piscium</name>
    <dbReference type="NCBI Taxonomy" id="333702"/>
    <lineage>
        <taxon>Bacteria</taxon>
        <taxon>Pseudomonadati</taxon>
        <taxon>Bacteroidota</taxon>
        <taxon>Flavobacteriia</taxon>
        <taxon>Flavobacteriales</taxon>
        <taxon>Weeksellaceae</taxon>
        <taxon>Chryseobacterium group</taxon>
        <taxon>Chryseobacterium</taxon>
    </lineage>
</organism>
<dbReference type="Pfam" id="PF18962">
    <property type="entry name" value="Por_Secre_tail"/>
    <property type="match status" value="1"/>
</dbReference>
<dbReference type="Pfam" id="PF09113">
    <property type="entry name" value="N-glycanase_C"/>
    <property type="match status" value="1"/>
</dbReference>
<dbReference type="GO" id="GO:0016715">
    <property type="term" value="F:oxidoreductase activity, acting on paired donors, with incorporation or reduction of molecular oxygen, reduced ascorbate as one donor, and incorporation of one atom of oxygen"/>
    <property type="evidence" value="ECO:0007669"/>
    <property type="project" value="InterPro"/>
</dbReference>
<name>A0A3D9BVD2_9FLAO</name>
<dbReference type="EMBL" id="QNVS01000001">
    <property type="protein sequence ID" value="REC57477.1"/>
    <property type="molecule type" value="Genomic_DNA"/>
</dbReference>
<dbReference type="AlphaFoldDB" id="A0A3D9BVD2"/>
<keyword evidence="1" id="KW-0732">Signal</keyword>
<dbReference type="NCBIfam" id="TIGR04183">
    <property type="entry name" value="Por_Secre_tail"/>
    <property type="match status" value="1"/>
</dbReference>
<keyword evidence="2" id="KW-1015">Disulfide bond</keyword>
<keyword evidence="5" id="KW-1185">Reference proteome</keyword>
<dbReference type="SUPFAM" id="SSF49742">
    <property type="entry name" value="PHM/PNGase F"/>
    <property type="match status" value="1"/>
</dbReference>
<dbReference type="InterPro" id="IPR014784">
    <property type="entry name" value="Cu2_ascorb_mOase-like_C"/>
</dbReference>
<dbReference type="Gene3D" id="2.60.120.230">
    <property type="match status" value="2"/>
</dbReference>
<protein>
    <recommendedName>
        <fullName evidence="3">Peptide-N-glycosidase F N-terminal domain-containing protein</fullName>
    </recommendedName>
</protein>